<dbReference type="InterPro" id="IPR013325">
    <property type="entry name" value="RNA_pol_sigma_r2"/>
</dbReference>
<dbReference type="InterPro" id="IPR013324">
    <property type="entry name" value="RNA_pol_sigma_r3/r4-like"/>
</dbReference>
<dbReference type="AlphaFoldDB" id="A0A417YYU8"/>
<keyword evidence="5" id="KW-0804">Transcription</keyword>
<dbReference type="InterPro" id="IPR036388">
    <property type="entry name" value="WH-like_DNA-bd_sf"/>
</dbReference>
<organism evidence="7 8">
    <name type="scientific">Neobacillus notoginsengisoli</name>
    <dbReference type="NCBI Taxonomy" id="1578198"/>
    <lineage>
        <taxon>Bacteria</taxon>
        <taxon>Bacillati</taxon>
        <taxon>Bacillota</taxon>
        <taxon>Bacilli</taxon>
        <taxon>Bacillales</taxon>
        <taxon>Bacillaceae</taxon>
        <taxon>Neobacillus</taxon>
    </lineage>
</organism>
<evidence type="ECO:0000313" key="7">
    <source>
        <dbReference type="EMBL" id="RHW43103.1"/>
    </source>
</evidence>
<evidence type="ECO:0000256" key="1">
    <source>
        <dbReference type="ARBA" id="ARBA00010641"/>
    </source>
</evidence>
<keyword evidence="8" id="KW-1185">Reference proteome</keyword>
<evidence type="ECO:0000259" key="6">
    <source>
        <dbReference type="Pfam" id="PF08281"/>
    </source>
</evidence>
<dbReference type="Pfam" id="PF08281">
    <property type="entry name" value="Sigma70_r4_2"/>
    <property type="match status" value="1"/>
</dbReference>
<reference evidence="7 8" key="1">
    <citation type="journal article" date="2017" name="Int. J. Syst. Evol. Microbiol.">
        <title>Bacillus notoginsengisoli sp. nov., a novel bacterium isolated from the rhizosphere of Panax notoginseng.</title>
        <authorList>
            <person name="Zhang M.Y."/>
            <person name="Cheng J."/>
            <person name="Cai Y."/>
            <person name="Zhang T.Y."/>
            <person name="Wu Y.Y."/>
            <person name="Manikprabhu D."/>
            <person name="Li W.J."/>
            <person name="Zhang Y.X."/>
        </authorList>
    </citation>
    <scope>NUCLEOTIDE SEQUENCE [LARGE SCALE GENOMIC DNA]</scope>
    <source>
        <strain evidence="7 8">JCM 30743</strain>
    </source>
</reference>
<dbReference type="OrthoDB" id="2381154at2"/>
<sequence>MPASKNPPALKCEQPEPELEQKHFDSLRKYCRFLTKNDWESEDLFQSAVLKGLQNYAPADISPALLKKIAYHQWIDMARKAKREIVGFPEETVQLDSSSVEGRLDAVKLLLERTTPKQAVIFLLKEGFNYQAKEIAELLTMTETSVKSLLHRAKGRLENERRLHSVDAEWQEEERQLLSELMVEALLEDDPAVLISNVHRIHSLVKVTKLALPNHSGTPLGYRCMAA</sequence>
<dbReference type="InterPro" id="IPR039425">
    <property type="entry name" value="RNA_pol_sigma-70-like"/>
</dbReference>
<dbReference type="RefSeq" id="WP_118918711.1">
    <property type="nucleotide sequence ID" value="NZ_QWEG01000001.1"/>
</dbReference>
<dbReference type="InterPro" id="IPR013249">
    <property type="entry name" value="RNA_pol_sigma70_r4_t2"/>
</dbReference>
<keyword evidence="3" id="KW-0731">Sigma factor</keyword>
<protein>
    <submittedName>
        <fullName evidence="7">Sigma-70 family RNA polymerase sigma factor</fullName>
    </submittedName>
</protein>
<dbReference type="EMBL" id="QWEG01000001">
    <property type="protein sequence ID" value="RHW43103.1"/>
    <property type="molecule type" value="Genomic_DNA"/>
</dbReference>
<dbReference type="GO" id="GO:0016987">
    <property type="term" value="F:sigma factor activity"/>
    <property type="evidence" value="ECO:0007669"/>
    <property type="project" value="UniProtKB-KW"/>
</dbReference>
<dbReference type="GO" id="GO:0003677">
    <property type="term" value="F:DNA binding"/>
    <property type="evidence" value="ECO:0007669"/>
    <property type="project" value="UniProtKB-KW"/>
</dbReference>
<dbReference type="Gene3D" id="1.10.10.10">
    <property type="entry name" value="Winged helix-like DNA-binding domain superfamily/Winged helix DNA-binding domain"/>
    <property type="match status" value="1"/>
</dbReference>
<keyword evidence="4" id="KW-0238">DNA-binding</keyword>
<dbReference type="GO" id="GO:0006352">
    <property type="term" value="P:DNA-templated transcription initiation"/>
    <property type="evidence" value="ECO:0007669"/>
    <property type="project" value="InterPro"/>
</dbReference>
<feature type="domain" description="RNA polymerase sigma factor 70 region 4 type 2" evidence="6">
    <location>
        <begin position="106"/>
        <end position="157"/>
    </location>
</feature>
<evidence type="ECO:0000256" key="4">
    <source>
        <dbReference type="ARBA" id="ARBA00023125"/>
    </source>
</evidence>
<comment type="caution">
    <text evidence="7">The sequence shown here is derived from an EMBL/GenBank/DDBJ whole genome shotgun (WGS) entry which is preliminary data.</text>
</comment>
<dbReference type="SUPFAM" id="SSF88946">
    <property type="entry name" value="Sigma2 domain of RNA polymerase sigma factors"/>
    <property type="match status" value="1"/>
</dbReference>
<dbReference type="PANTHER" id="PTHR43133:SF8">
    <property type="entry name" value="RNA POLYMERASE SIGMA FACTOR HI_1459-RELATED"/>
    <property type="match status" value="1"/>
</dbReference>
<name>A0A417YYU8_9BACI</name>
<comment type="similarity">
    <text evidence="1">Belongs to the sigma-70 factor family. ECF subfamily.</text>
</comment>
<dbReference type="Proteomes" id="UP000284416">
    <property type="component" value="Unassembled WGS sequence"/>
</dbReference>
<dbReference type="Gene3D" id="1.10.1740.10">
    <property type="match status" value="1"/>
</dbReference>
<evidence type="ECO:0000313" key="8">
    <source>
        <dbReference type="Proteomes" id="UP000284416"/>
    </source>
</evidence>
<evidence type="ECO:0000256" key="2">
    <source>
        <dbReference type="ARBA" id="ARBA00023015"/>
    </source>
</evidence>
<dbReference type="PANTHER" id="PTHR43133">
    <property type="entry name" value="RNA POLYMERASE ECF-TYPE SIGMA FACTO"/>
    <property type="match status" value="1"/>
</dbReference>
<evidence type="ECO:0000256" key="5">
    <source>
        <dbReference type="ARBA" id="ARBA00023163"/>
    </source>
</evidence>
<proteinExistence type="inferred from homology"/>
<gene>
    <name evidence="7" type="ORF">D1B31_00020</name>
</gene>
<dbReference type="SUPFAM" id="SSF88659">
    <property type="entry name" value="Sigma3 and sigma4 domains of RNA polymerase sigma factors"/>
    <property type="match status" value="1"/>
</dbReference>
<dbReference type="InterPro" id="IPR014284">
    <property type="entry name" value="RNA_pol_sigma-70_dom"/>
</dbReference>
<evidence type="ECO:0000256" key="3">
    <source>
        <dbReference type="ARBA" id="ARBA00023082"/>
    </source>
</evidence>
<dbReference type="NCBIfam" id="TIGR02937">
    <property type="entry name" value="sigma70-ECF"/>
    <property type="match status" value="1"/>
</dbReference>
<keyword evidence="2" id="KW-0805">Transcription regulation</keyword>
<accession>A0A417YYU8</accession>